<dbReference type="InterPro" id="IPR005079">
    <property type="entry name" value="Peptidase_C45_hydrolase"/>
</dbReference>
<dbReference type="Proteomes" id="UP001175147">
    <property type="component" value="Unassembled WGS sequence"/>
</dbReference>
<proteinExistence type="predicted"/>
<dbReference type="Gene3D" id="3.60.60.10">
    <property type="entry name" value="Penicillin V Acylase, Chain A"/>
    <property type="match status" value="1"/>
</dbReference>
<comment type="caution">
    <text evidence="2">The sequence shown here is derived from an EMBL/GenBank/DDBJ whole genome shotgun (WGS) entry which is preliminary data.</text>
</comment>
<dbReference type="EMBL" id="JAUPBM010000119">
    <property type="protein sequence ID" value="MDO7020942.1"/>
    <property type="molecule type" value="Genomic_DNA"/>
</dbReference>
<dbReference type="SUPFAM" id="SSF56235">
    <property type="entry name" value="N-terminal nucleophile aminohydrolases (Ntn hydrolases)"/>
    <property type="match status" value="1"/>
</dbReference>
<evidence type="ECO:0000313" key="3">
    <source>
        <dbReference type="Proteomes" id="UP001175147"/>
    </source>
</evidence>
<protein>
    <submittedName>
        <fullName evidence="2">C45 family peptidase</fullName>
    </submittedName>
</protein>
<reference evidence="2" key="1">
    <citation type="submission" date="2023-07" db="EMBL/GenBank/DDBJ databases">
        <title>Mucosal microbiota of week-old chicken and adult hens.</title>
        <authorList>
            <person name="Volf J."/>
            <person name="Karasova D."/>
            <person name="Crhanova M."/>
            <person name="Faldynova M."/>
            <person name="Prikrylova H."/>
            <person name="Zeman M."/>
            <person name="Babak V."/>
            <person name="Rajova J."/>
            <person name="Rychlik I."/>
        </authorList>
    </citation>
    <scope>NUCLEOTIDE SEQUENCE</scope>
    <source>
        <strain evidence="2">ET902</strain>
    </source>
</reference>
<accession>A0ABT8Z0E3</accession>
<evidence type="ECO:0000259" key="1">
    <source>
        <dbReference type="Pfam" id="PF03417"/>
    </source>
</evidence>
<dbReference type="InterPro" id="IPR047794">
    <property type="entry name" value="C45_proenzyme-like"/>
</dbReference>
<dbReference type="PANTHER" id="PTHR34180:SF1">
    <property type="entry name" value="BETA-ALANYL-DOPAMINE_CARCININE HYDROLASE"/>
    <property type="match status" value="1"/>
</dbReference>
<name>A0ABT8Z0E3_9SPIR</name>
<dbReference type="PANTHER" id="PTHR34180">
    <property type="entry name" value="PEPTIDASE C45"/>
    <property type="match status" value="1"/>
</dbReference>
<feature type="domain" description="Peptidase C45 hydrolase" evidence="1">
    <location>
        <begin position="98"/>
        <end position="315"/>
    </location>
</feature>
<sequence>MYHSRFSKTHYNAGLKYGKILAKNNINPLDKIKISEERKHFASKCMPIYEDFFPEIIEEIKAMAEGLSIDYKDICSFLFSIYAFTFENKCSAFAFKTDKEIILAKNSDFLIDIEKYSDSVYYNLDNSYSFIGNTTAFIEMEDGINQKCLSIALTFVYPVKIDYGFNAGMLVRYILEKCSTLKEALCFLKEVPISSAQNIIIADYEGNIALIESNSEKIEIIENDYVFTSNHFTSESMKKYNTNMHDYVYSHERYNTLEKAFQNYKHDFDFAKNLLSGKYGFLCQYDRKNMGMDTIWSSIYSIKNKTVYRTEGNPSRKKFNEDKRLIFD</sequence>
<dbReference type="RefSeq" id="WP_020005164.1">
    <property type="nucleotide sequence ID" value="NZ_JAUPBL010000043.1"/>
</dbReference>
<keyword evidence="3" id="KW-1185">Reference proteome</keyword>
<organism evidence="2 3">
    <name type="scientific">Brachyspira innocens</name>
    <dbReference type="NCBI Taxonomy" id="13264"/>
    <lineage>
        <taxon>Bacteria</taxon>
        <taxon>Pseudomonadati</taxon>
        <taxon>Spirochaetota</taxon>
        <taxon>Spirochaetia</taxon>
        <taxon>Brachyspirales</taxon>
        <taxon>Brachyspiraceae</taxon>
        <taxon>Brachyspira</taxon>
    </lineage>
</organism>
<dbReference type="InterPro" id="IPR029055">
    <property type="entry name" value="Ntn_hydrolases_N"/>
</dbReference>
<dbReference type="Pfam" id="PF03417">
    <property type="entry name" value="AAT"/>
    <property type="match status" value="1"/>
</dbReference>
<gene>
    <name evidence="2" type="ORF">Q5M86_09165</name>
</gene>
<dbReference type="NCBIfam" id="NF040521">
    <property type="entry name" value="C45_proenzyme"/>
    <property type="match status" value="1"/>
</dbReference>
<evidence type="ECO:0000313" key="2">
    <source>
        <dbReference type="EMBL" id="MDO7020942.1"/>
    </source>
</evidence>
<dbReference type="InterPro" id="IPR047801">
    <property type="entry name" value="Peptidase_C45"/>
</dbReference>